<sequence length="363" mass="41379">MGGRQEDGFARLEAMMQQIIGSNAKMSERVDAHESAIKNIEVQMGQISMSWNNRPLGTLPTDTQVNPKDQGPKQLMAMSLRNGRDLDLEKERAWESIQAETLIEAEKEIETAQELVVEVVSDKENTQINGKKRPPAPFPQRLAKYQKGEQYRKFLDMVKQIQTCNAVVTRPVAEKLSDPGSFTIPCTIGNFAFAKLADRTVKIPSGILDDVLIQVLKECKTAIGWTMADIKGISPACHTSTYDGHFGGVRKTTKVLEVGFYWATVFKDAHQWVKGYNELELEHRAWWAMKQLNLDIEAAGTTRVTELHELDEFRYLAFESTRLYKERMKWLHDKNIVERNFNPGDMVLLYNSRLRLFPGKLKS</sequence>
<dbReference type="PANTHER" id="PTHR33067:SF9">
    <property type="entry name" value="RNA-DIRECTED DNA POLYMERASE"/>
    <property type="match status" value="1"/>
</dbReference>
<accession>A0A1S4BY32</accession>
<evidence type="ECO:0000313" key="1">
    <source>
        <dbReference type="RefSeq" id="XP_016493753.1"/>
    </source>
</evidence>
<gene>
    <name evidence="1" type="primary">LOC107813061</name>
</gene>
<dbReference type="KEGG" id="nta:107813061"/>
<dbReference type="PaxDb" id="4097-A0A1S4BY32"/>
<proteinExistence type="predicted"/>
<reference evidence="1" key="1">
    <citation type="submission" date="2025-08" db="UniProtKB">
        <authorList>
            <consortium name="RefSeq"/>
        </authorList>
    </citation>
    <scope>IDENTIFICATION</scope>
</reference>
<dbReference type="OrthoDB" id="1223604at2759"/>
<organism evidence="1">
    <name type="scientific">Nicotiana tabacum</name>
    <name type="common">Common tobacco</name>
    <dbReference type="NCBI Taxonomy" id="4097"/>
    <lineage>
        <taxon>Eukaryota</taxon>
        <taxon>Viridiplantae</taxon>
        <taxon>Streptophyta</taxon>
        <taxon>Embryophyta</taxon>
        <taxon>Tracheophyta</taxon>
        <taxon>Spermatophyta</taxon>
        <taxon>Magnoliopsida</taxon>
        <taxon>eudicotyledons</taxon>
        <taxon>Gunneridae</taxon>
        <taxon>Pentapetalae</taxon>
        <taxon>asterids</taxon>
        <taxon>lamiids</taxon>
        <taxon>Solanales</taxon>
        <taxon>Solanaceae</taxon>
        <taxon>Nicotianoideae</taxon>
        <taxon>Nicotianeae</taxon>
        <taxon>Nicotiana</taxon>
    </lineage>
</organism>
<dbReference type="RefSeq" id="XP_016493753.1">
    <property type="nucleotide sequence ID" value="XM_016638267.1"/>
</dbReference>
<protein>
    <submittedName>
        <fullName evidence="1">Uncharacterized protein</fullName>
    </submittedName>
</protein>
<name>A0A1S4BY32_TOBAC</name>
<dbReference type="PANTHER" id="PTHR33067">
    <property type="entry name" value="RNA-DIRECTED DNA POLYMERASE-RELATED"/>
    <property type="match status" value="1"/>
</dbReference>
<dbReference type="AlphaFoldDB" id="A0A1S4BY32"/>